<sequence length="79" mass="9051">MLAGPSTHMERWKYSGLLCASGFVSGITDTVSRLRPVEDVINFLKNTPAMKTSRRITNALQIYMKWSLKREQTSQCDRE</sequence>
<proteinExistence type="predicted"/>
<reference evidence="1" key="1">
    <citation type="submission" date="2017-12" db="EMBL/GenBank/DDBJ databases">
        <title>Insights into the successfully spreading KPC-encoding IncII plasmids.</title>
        <authorList>
            <person name="Brandt C."/>
            <person name="Pletz M.W."/>
            <person name="Makarewicz O."/>
        </authorList>
    </citation>
    <scope>NUCLEOTIDE SEQUENCE</scope>
    <source>
        <strain evidence="1">St015256/1</strain>
        <strain evidence="2">St015788/2</strain>
        <plasmid evidence="1">pUJ-83KPC</plasmid>
        <plasmid evidence="2">pUJ-84KPC</plasmid>
    </source>
</reference>
<geneLocation type="plasmid" evidence="1">
    <name>pUJ-83KPC</name>
</geneLocation>
<dbReference type="EMBL" id="MG700550">
    <property type="protein sequence ID" value="AVI43776.1"/>
    <property type="molecule type" value="Genomic_DNA"/>
</dbReference>
<dbReference type="EMBL" id="MG700549">
    <property type="protein sequence ID" value="AVI43442.1"/>
    <property type="molecule type" value="Genomic_DNA"/>
</dbReference>
<geneLocation type="plasmid" evidence="2">
    <name>pUJ-84KPC</name>
</geneLocation>
<protein>
    <submittedName>
        <fullName evidence="1">Uncharacterized protein</fullName>
    </submittedName>
</protein>
<dbReference type="AlphaFoldDB" id="A0A2P1BP11"/>
<evidence type="ECO:0000313" key="2">
    <source>
        <dbReference type="EMBL" id="AVI43776.1"/>
    </source>
</evidence>
<evidence type="ECO:0000313" key="1">
    <source>
        <dbReference type="EMBL" id="AVI43442.1"/>
    </source>
</evidence>
<keyword evidence="1" id="KW-0614">Plasmid</keyword>
<accession>A0A2P1BP11</accession>
<name>A0A2P1BP11_KLEPN</name>
<organism evidence="1">
    <name type="scientific">Klebsiella pneumoniae</name>
    <dbReference type="NCBI Taxonomy" id="573"/>
    <lineage>
        <taxon>Bacteria</taxon>
        <taxon>Pseudomonadati</taxon>
        <taxon>Pseudomonadota</taxon>
        <taxon>Gammaproteobacteria</taxon>
        <taxon>Enterobacterales</taxon>
        <taxon>Enterobacteriaceae</taxon>
        <taxon>Klebsiella/Raoultella group</taxon>
        <taxon>Klebsiella</taxon>
        <taxon>Klebsiella pneumoniae complex</taxon>
    </lineage>
</organism>